<dbReference type="Gene3D" id="3.30.420.10">
    <property type="entry name" value="Ribonuclease H-like superfamily/Ribonuclease H"/>
    <property type="match status" value="1"/>
</dbReference>
<dbReference type="InterPro" id="IPR036397">
    <property type="entry name" value="RNaseH_sf"/>
</dbReference>
<evidence type="ECO:0000313" key="4">
    <source>
        <dbReference type="Proteomes" id="UP000289340"/>
    </source>
</evidence>
<keyword evidence="1" id="KW-1133">Transmembrane helix</keyword>
<dbReference type="EMBL" id="QZWG01000006">
    <property type="protein sequence ID" value="RZC07977.1"/>
    <property type="molecule type" value="Genomic_DNA"/>
</dbReference>
<evidence type="ECO:0000313" key="3">
    <source>
        <dbReference type="EMBL" id="RZC07977.1"/>
    </source>
</evidence>
<dbReference type="GO" id="GO:0003676">
    <property type="term" value="F:nucleic acid binding"/>
    <property type="evidence" value="ECO:0007669"/>
    <property type="project" value="InterPro"/>
</dbReference>
<dbReference type="InterPro" id="IPR044730">
    <property type="entry name" value="RNase_H-like_dom_plant"/>
</dbReference>
<dbReference type="AlphaFoldDB" id="A0A445KB12"/>
<gene>
    <name evidence="3" type="ORF">D0Y65_014949</name>
</gene>
<feature type="transmembrane region" description="Helical" evidence="1">
    <location>
        <begin position="6"/>
        <end position="27"/>
    </location>
</feature>
<accession>A0A445KB12</accession>
<protein>
    <recommendedName>
        <fullName evidence="2">RNase H type-1 domain-containing protein</fullName>
    </recommendedName>
</protein>
<evidence type="ECO:0000259" key="2">
    <source>
        <dbReference type="Pfam" id="PF13456"/>
    </source>
</evidence>
<dbReference type="Pfam" id="PF13456">
    <property type="entry name" value="RVT_3"/>
    <property type="match status" value="1"/>
</dbReference>
<dbReference type="InterPro" id="IPR002156">
    <property type="entry name" value="RNaseH_domain"/>
</dbReference>
<evidence type="ECO:0000256" key="1">
    <source>
        <dbReference type="SAM" id="Phobius"/>
    </source>
</evidence>
<dbReference type="InterPro" id="IPR012337">
    <property type="entry name" value="RNaseH-like_sf"/>
</dbReference>
<organism evidence="3 4">
    <name type="scientific">Glycine soja</name>
    <name type="common">Wild soybean</name>
    <dbReference type="NCBI Taxonomy" id="3848"/>
    <lineage>
        <taxon>Eukaryota</taxon>
        <taxon>Viridiplantae</taxon>
        <taxon>Streptophyta</taxon>
        <taxon>Embryophyta</taxon>
        <taxon>Tracheophyta</taxon>
        <taxon>Spermatophyta</taxon>
        <taxon>Magnoliopsida</taxon>
        <taxon>eudicotyledons</taxon>
        <taxon>Gunneridae</taxon>
        <taxon>Pentapetalae</taxon>
        <taxon>rosids</taxon>
        <taxon>fabids</taxon>
        <taxon>Fabales</taxon>
        <taxon>Fabaceae</taxon>
        <taxon>Papilionoideae</taxon>
        <taxon>50 kb inversion clade</taxon>
        <taxon>NPAAA clade</taxon>
        <taxon>indigoferoid/millettioid clade</taxon>
        <taxon>Phaseoleae</taxon>
        <taxon>Glycine</taxon>
        <taxon>Glycine subgen. Soja</taxon>
    </lineage>
</organism>
<dbReference type="InterPro" id="IPR052929">
    <property type="entry name" value="RNase_H-like_EbsB-rel"/>
</dbReference>
<dbReference type="GO" id="GO:0004523">
    <property type="term" value="F:RNA-DNA hybrid ribonuclease activity"/>
    <property type="evidence" value="ECO:0007669"/>
    <property type="project" value="InterPro"/>
</dbReference>
<dbReference type="CDD" id="cd06222">
    <property type="entry name" value="RNase_H_like"/>
    <property type="match status" value="1"/>
</dbReference>
<proteinExistence type="predicted"/>
<comment type="caution">
    <text evidence="3">The sequence shown here is derived from an EMBL/GenBank/DDBJ whole genome shotgun (WGS) entry which is preliminary data.</text>
</comment>
<dbReference type="Proteomes" id="UP000289340">
    <property type="component" value="Chromosome 6"/>
</dbReference>
<sequence length="360" mass="40969">MEGQIFVSFFFLPYVLETSFVIVAAILKALSTTFLLLPCTKPHNLDNYDTGVDLNANVTSTLERQSTKGILVGDKGMGHFFFPRTNKHPSSPFLLPNQILRNPKQNLQKDRYIYQFQRASNNCGQRTQPTFLEFEEKTVGTNAIIVKVMPKINEVVVKRAEPRNPFRFVLIEPNKLWEKSSQPNVALSLTMQFVNQWKNSNTINHQQQSSPETTMLTTWSPPSRNQVECNVDAAIFEDVKQFGAGLCLRDEKGNFLKAFTATTTGVPTPREAEAWALHQAINWTHHLGMQNVIFELDCKLVVDNMVNNKKGSTEFHAILHRCRAILSNSPNSRMSFEKRQANLITHNLARASRFYVNSCF</sequence>
<feature type="domain" description="RNase H type-1" evidence="2">
    <location>
        <begin position="230"/>
        <end position="351"/>
    </location>
</feature>
<keyword evidence="4" id="KW-1185">Reference proteome</keyword>
<keyword evidence="1" id="KW-0472">Membrane</keyword>
<dbReference type="PANTHER" id="PTHR47074:SF48">
    <property type="entry name" value="POLYNUCLEOTIDYL TRANSFERASE, RIBONUCLEASE H-LIKE SUPERFAMILY PROTEIN"/>
    <property type="match status" value="1"/>
</dbReference>
<name>A0A445KB12_GLYSO</name>
<dbReference type="SUPFAM" id="SSF53098">
    <property type="entry name" value="Ribonuclease H-like"/>
    <property type="match status" value="1"/>
</dbReference>
<dbReference type="PANTHER" id="PTHR47074">
    <property type="entry name" value="BNAC02G40300D PROTEIN"/>
    <property type="match status" value="1"/>
</dbReference>
<reference evidence="3 4" key="1">
    <citation type="submission" date="2018-09" db="EMBL/GenBank/DDBJ databases">
        <title>A high-quality reference genome of wild soybean provides a powerful tool to mine soybean genomes.</title>
        <authorList>
            <person name="Xie M."/>
            <person name="Chung C.Y.L."/>
            <person name="Li M.-W."/>
            <person name="Wong F.-L."/>
            <person name="Chan T.-F."/>
            <person name="Lam H.-M."/>
        </authorList>
    </citation>
    <scope>NUCLEOTIDE SEQUENCE [LARGE SCALE GENOMIC DNA]</scope>
    <source>
        <strain evidence="4">cv. W05</strain>
        <tissue evidence="3">Hypocotyl of etiolated seedlings</tissue>
    </source>
</reference>
<keyword evidence="1" id="KW-0812">Transmembrane</keyword>